<gene>
    <name evidence="2" type="ORF">DC20_00350</name>
</gene>
<keyword evidence="1" id="KW-1133">Transmembrane helix</keyword>
<dbReference type="InterPro" id="IPR036249">
    <property type="entry name" value="Thioredoxin-like_sf"/>
</dbReference>
<dbReference type="STRING" id="512763.DC20_00350"/>
<dbReference type="SUPFAM" id="SSF52833">
    <property type="entry name" value="Thioredoxin-like"/>
    <property type="match status" value="1"/>
</dbReference>
<keyword evidence="3" id="KW-1185">Reference proteome</keyword>
<feature type="transmembrane region" description="Helical" evidence="1">
    <location>
        <begin position="183"/>
        <end position="203"/>
    </location>
</feature>
<name>A0A0P0CTX5_9BACT</name>
<dbReference type="Proteomes" id="UP000061382">
    <property type="component" value="Chromosome"/>
</dbReference>
<evidence type="ECO:0000313" key="2">
    <source>
        <dbReference type="EMBL" id="ALI97723.1"/>
    </source>
</evidence>
<proteinExistence type="predicted"/>
<protein>
    <submittedName>
        <fullName evidence="2">Uncharacterized protein</fullName>
    </submittedName>
</protein>
<dbReference type="EMBL" id="CP012643">
    <property type="protein sequence ID" value="ALI97723.1"/>
    <property type="molecule type" value="Genomic_DNA"/>
</dbReference>
<keyword evidence="1" id="KW-0472">Membrane</keyword>
<evidence type="ECO:0000313" key="3">
    <source>
        <dbReference type="Proteomes" id="UP000061382"/>
    </source>
</evidence>
<dbReference type="Gene3D" id="3.40.30.10">
    <property type="entry name" value="Glutaredoxin"/>
    <property type="match status" value="1"/>
</dbReference>
<dbReference type="KEGG" id="rti:DC20_00350"/>
<feature type="transmembrane region" description="Helical" evidence="1">
    <location>
        <begin position="156"/>
        <end position="176"/>
    </location>
</feature>
<feature type="transmembrane region" description="Helical" evidence="1">
    <location>
        <begin position="209"/>
        <end position="232"/>
    </location>
</feature>
<keyword evidence="1" id="KW-0812">Transmembrane</keyword>
<reference evidence="2 3" key="1">
    <citation type="submission" date="2015-08" db="EMBL/GenBank/DDBJ databases">
        <title>Complete genome sequence of Rufibacter tibetensis strain 1351t, a radiation-resistant bacterium from tibet plateau.</title>
        <authorList>
            <person name="Dai J."/>
        </authorList>
    </citation>
    <scope>NUCLEOTIDE SEQUENCE [LARGE SCALE GENOMIC DNA]</scope>
    <source>
        <strain evidence="2 3">1351</strain>
    </source>
</reference>
<organism evidence="2 3">
    <name type="scientific">Rufibacter tibetensis</name>
    <dbReference type="NCBI Taxonomy" id="512763"/>
    <lineage>
        <taxon>Bacteria</taxon>
        <taxon>Pseudomonadati</taxon>
        <taxon>Bacteroidota</taxon>
        <taxon>Cytophagia</taxon>
        <taxon>Cytophagales</taxon>
        <taxon>Hymenobacteraceae</taxon>
        <taxon>Rufibacter</taxon>
    </lineage>
</organism>
<dbReference type="PATRIC" id="fig|512763.3.peg.75"/>
<evidence type="ECO:0000256" key="1">
    <source>
        <dbReference type="SAM" id="Phobius"/>
    </source>
</evidence>
<sequence length="243" mass="27411">MVAITYDPAYDLPLRLNAYAEIRGFKIDDQNRFFRAEGKINERLQQYFNLGVNYAGSIVNNHRIELFLLNKEGKIAQCFTHLQWNEAEVIKAVKELLKKSNVNINLPAITIKVSKNVINVVPPIVIAFFPKCPACWAAYLSVFGIASLKSIPYSPWLLPIFGIITGVNLYALFVGAKKRNGLVPFYISLLGAICLFILGNQLGVTIGSYLGVVFLFFGSSLNSLPFRTYFILKQRILRFLSFM</sequence>
<accession>A0A0P0CTX5</accession>
<dbReference type="AlphaFoldDB" id="A0A0P0CTX5"/>